<dbReference type="InterPro" id="IPR010730">
    <property type="entry name" value="HET"/>
</dbReference>
<dbReference type="EMBL" id="KN847479">
    <property type="protein sequence ID" value="KIX03171.1"/>
    <property type="molecule type" value="Genomic_DNA"/>
</dbReference>
<dbReference type="Proteomes" id="UP000053617">
    <property type="component" value="Unassembled WGS sequence"/>
</dbReference>
<dbReference type="HOGENOM" id="CLU_308624_0_0_1"/>
<reference evidence="2 3" key="1">
    <citation type="submission" date="2015-01" db="EMBL/GenBank/DDBJ databases">
        <title>The Genome Sequence of Rhinocladiella mackenzie CBS 650.93.</title>
        <authorList>
            <consortium name="The Broad Institute Genomics Platform"/>
            <person name="Cuomo C."/>
            <person name="de Hoog S."/>
            <person name="Gorbushina A."/>
            <person name="Stielow B."/>
            <person name="Teixiera M."/>
            <person name="Abouelleil A."/>
            <person name="Chapman S.B."/>
            <person name="Priest M."/>
            <person name="Young S.K."/>
            <person name="Wortman J."/>
            <person name="Nusbaum C."/>
            <person name="Birren B."/>
        </authorList>
    </citation>
    <scope>NUCLEOTIDE SEQUENCE [LARGE SCALE GENOMIC DNA]</scope>
    <source>
        <strain evidence="2 3">CBS 650.93</strain>
    </source>
</reference>
<keyword evidence="3" id="KW-1185">Reference proteome</keyword>
<evidence type="ECO:0000259" key="1">
    <source>
        <dbReference type="Pfam" id="PF06985"/>
    </source>
</evidence>
<dbReference type="PANTHER" id="PTHR39596">
    <property type="match status" value="1"/>
</dbReference>
<dbReference type="PANTHER" id="PTHR39596:SF2">
    <property type="entry name" value="HET DOMAIN PROTEIN (AFU_ORTHOLOGUE AFUA_1G17550)-RELATED"/>
    <property type="match status" value="1"/>
</dbReference>
<dbReference type="STRING" id="1442369.A0A0D2IIP9"/>
<gene>
    <name evidence="2" type="ORF">Z518_06722</name>
</gene>
<evidence type="ECO:0000313" key="2">
    <source>
        <dbReference type="EMBL" id="KIX03171.1"/>
    </source>
</evidence>
<feature type="domain" description="Heterokaryon incompatibility" evidence="1">
    <location>
        <begin position="435"/>
        <end position="560"/>
    </location>
</feature>
<sequence length="956" mass="106889">MDHIPQATRSPHSPIKIPFVVSERFQPVVLNQGRIRVEVDFDDDGRPLFEISKDDEETTPEALSRMTDILDFYQARCFFGLLASAYSAAGKLLDMEIYIDRSDEKQVVLTTKRLLPELEDIFIQQATLMDAAKVEKYMQMDNAIQESENLTFVLQKFAVDLFETLQANQEANQTRRSELWMIEVITESAAMLRETILTASRQTYLPVDSSDDSALAPIFGRDLPIAPDNILCMDRFHKAGWCPRQATEVASTILRSRSVAFSLSSIDRRDAANGNHSMCSTAECVLENIDNDAYEPMHTMECGGDNCPLVPSREDGYDTPSALIAQSVRSNCIPAISVIEKPNGEIFLGVRSYRPCPAAPRSPFENRLMNDVVPEDSLQQSLVEEYMIKLCDDPVPNANRHETSTECSGSEELFPSRNVFDAVFGSVPSGHLLPYIAISHVWSQGLGNRRSNSLPLCQLRRLQRFVDALVPQERRPVPFWIDTICVPLEPTARDAAIKAMRIVYRDAIAVLAVDSTLTEFDLSSVSGGNCGQSSLQTWQVEILMRIKAAPWAQRLWTYHEACLAQQLYFQLGGLAPAIWSLDIAGIEDSLPREMKRINRGDTIAKPEGMTSASKEELGNSSKKQPVLMPLEYTRGYLFVEAAALQLFGKDAPDSSTQDFSSDLRYLSRQLALRTTSRLQDEAVCLSTLLGLEPAAVMSDKQGELVPDEERMMRLWEVLEPAKIPAGILFCNRPIYGKRGSGWMVKSLLRDDRGNWIDGMGCGNVSQKDQDLGILVEMGGLEFEIDDMDRNTCPWNVVLSVAGYKYRILEVEASQDLVEWRRSGNTGKFAILMPQIELKALLEDVEYRVNGLGSHTSALPFGLLVSVPSESETRNVDSKRLSTNSTEDVLHVCRREMVEFEILLDDEDDSAMELDAVFEGEEDNEMGETASSADGISTNDHLVEVKVVSETQKWWVG</sequence>
<protein>
    <recommendedName>
        <fullName evidence="1">Heterokaryon incompatibility domain-containing protein</fullName>
    </recommendedName>
</protein>
<name>A0A0D2IIP9_9EURO</name>
<evidence type="ECO:0000313" key="3">
    <source>
        <dbReference type="Proteomes" id="UP000053617"/>
    </source>
</evidence>
<dbReference type="RefSeq" id="XP_013270307.1">
    <property type="nucleotide sequence ID" value="XM_013414853.1"/>
</dbReference>
<proteinExistence type="predicted"/>
<dbReference type="Pfam" id="PF06985">
    <property type="entry name" value="HET"/>
    <property type="match status" value="1"/>
</dbReference>
<dbReference type="AlphaFoldDB" id="A0A0D2IIP9"/>
<dbReference type="VEuPathDB" id="FungiDB:Z518_06722"/>
<dbReference type="GeneID" id="25294793"/>
<organism evidence="2 3">
    <name type="scientific">Rhinocladiella mackenziei CBS 650.93</name>
    <dbReference type="NCBI Taxonomy" id="1442369"/>
    <lineage>
        <taxon>Eukaryota</taxon>
        <taxon>Fungi</taxon>
        <taxon>Dikarya</taxon>
        <taxon>Ascomycota</taxon>
        <taxon>Pezizomycotina</taxon>
        <taxon>Eurotiomycetes</taxon>
        <taxon>Chaetothyriomycetidae</taxon>
        <taxon>Chaetothyriales</taxon>
        <taxon>Herpotrichiellaceae</taxon>
        <taxon>Rhinocladiella</taxon>
    </lineage>
</organism>
<accession>A0A0D2IIP9</accession>
<dbReference type="OrthoDB" id="2426273at2759"/>